<evidence type="ECO:0000313" key="2">
    <source>
        <dbReference type="Proteomes" id="UP000186221"/>
    </source>
</evidence>
<evidence type="ECO:0000313" key="1">
    <source>
        <dbReference type="EMBL" id="SIT20180.1"/>
    </source>
</evidence>
<dbReference type="EMBL" id="FTOG01000015">
    <property type="protein sequence ID" value="SIT20180.1"/>
    <property type="molecule type" value="Genomic_DNA"/>
</dbReference>
<protein>
    <submittedName>
        <fullName evidence="1">Uncharacterized protein</fullName>
    </submittedName>
</protein>
<accession>A0A1N7QBD4</accession>
<reference evidence="2" key="1">
    <citation type="submission" date="2017-01" db="EMBL/GenBank/DDBJ databases">
        <authorList>
            <person name="Varghese N."/>
            <person name="Submissions S."/>
        </authorList>
    </citation>
    <scope>NUCLEOTIDE SEQUENCE [LARGE SCALE GENOMIC DNA]</scope>
    <source>
        <strain evidence="2">DSM 19945</strain>
    </source>
</reference>
<organism evidence="1 2">
    <name type="scientific">Rhodobacter aestuarii</name>
    <dbReference type="NCBI Taxonomy" id="453582"/>
    <lineage>
        <taxon>Bacteria</taxon>
        <taxon>Pseudomonadati</taxon>
        <taxon>Pseudomonadota</taxon>
        <taxon>Alphaproteobacteria</taxon>
        <taxon>Rhodobacterales</taxon>
        <taxon>Rhodobacter group</taxon>
        <taxon>Rhodobacter</taxon>
    </lineage>
</organism>
<dbReference type="Proteomes" id="UP000186221">
    <property type="component" value="Unassembled WGS sequence"/>
</dbReference>
<proteinExistence type="predicted"/>
<dbReference type="AlphaFoldDB" id="A0A1N7QBD4"/>
<keyword evidence="2" id="KW-1185">Reference proteome</keyword>
<name>A0A1N7QBD4_9RHOB</name>
<sequence length="38" mass="4086">MNAPRSVAEAQSAVFPVHLEAFGDPGDLEFAPRQLGLF</sequence>
<gene>
    <name evidence="1" type="ORF">SAMN05421580_11529</name>
</gene>